<evidence type="ECO:0000256" key="9">
    <source>
        <dbReference type="ARBA" id="ARBA00049985"/>
    </source>
</evidence>
<comment type="similarity">
    <text evidence="9">Belongs to the ABC transporter superfamily. Drug exporter-1 (DrugE1) (TC 3.A.1.105) family.</text>
</comment>
<dbReference type="InterPro" id="IPR003593">
    <property type="entry name" value="AAA+_ATPase"/>
</dbReference>
<comment type="caution">
    <text evidence="11">The sequence shown here is derived from an EMBL/GenBank/DDBJ whole genome shotgun (WGS) entry which is preliminary data.</text>
</comment>
<dbReference type="InterPro" id="IPR017871">
    <property type="entry name" value="ABC_transporter-like_CS"/>
</dbReference>
<dbReference type="Proteomes" id="UP000307380">
    <property type="component" value="Unassembled WGS sequence"/>
</dbReference>
<comment type="subcellular location">
    <subcellularLocation>
        <location evidence="1">Cell membrane</location>
        <topology evidence="1">Peripheral membrane protein</topology>
        <orientation evidence="1">Cytoplasmic side</orientation>
    </subcellularLocation>
</comment>
<keyword evidence="3" id="KW-1003">Cell membrane</keyword>
<dbReference type="PANTHER" id="PTHR42711:SF19">
    <property type="entry name" value="DOXORUBICIN RESISTANCE ATP-BINDING PROTEIN DRRA"/>
    <property type="match status" value="1"/>
</dbReference>
<organism evidence="11 12">
    <name type="scientific">Orlajensenia flava</name>
    <dbReference type="NCBI Taxonomy" id="2565934"/>
    <lineage>
        <taxon>Bacteria</taxon>
        <taxon>Bacillati</taxon>
        <taxon>Actinomycetota</taxon>
        <taxon>Actinomycetes</taxon>
        <taxon>Micrococcales</taxon>
        <taxon>Microbacteriaceae</taxon>
        <taxon>Orlajensenia</taxon>
    </lineage>
</organism>
<evidence type="ECO:0000256" key="2">
    <source>
        <dbReference type="ARBA" id="ARBA00022448"/>
    </source>
</evidence>
<evidence type="ECO:0000256" key="5">
    <source>
        <dbReference type="ARBA" id="ARBA00022840"/>
    </source>
</evidence>
<accession>A0A4S4FZH5</accession>
<dbReference type="SMART" id="SM00382">
    <property type="entry name" value="AAA"/>
    <property type="match status" value="1"/>
</dbReference>
<dbReference type="GO" id="GO:0046677">
    <property type="term" value="P:response to antibiotic"/>
    <property type="evidence" value="ECO:0007669"/>
    <property type="project" value="UniProtKB-KW"/>
</dbReference>
<dbReference type="GO" id="GO:0043215">
    <property type="term" value="P:daunorubicin transport"/>
    <property type="evidence" value="ECO:0007669"/>
    <property type="project" value="InterPro"/>
</dbReference>
<dbReference type="GO" id="GO:1900753">
    <property type="term" value="P:doxorubicin transport"/>
    <property type="evidence" value="ECO:0007669"/>
    <property type="project" value="InterPro"/>
</dbReference>
<dbReference type="InterPro" id="IPR003439">
    <property type="entry name" value="ABC_transporter-like_ATP-bd"/>
</dbReference>
<evidence type="ECO:0000256" key="3">
    <source>
        <dbReference type="ARBA" id="ARBA00022475"/>
    </source>
</evidence>
<dbReference type="GO" id="GO:0005524">
    <property type="term" value="F:ATP binding"/>
    <property type="evidence" value="ECO:0007669"/>
    <property type="project" value="UniProtKB-KW"/>
</dbReference>
<dbReference type="GO" id="GO:0005886">
    <property type="term" value="C:plasma membrane"/>
    <property type="evidence" value="ECO:0007669"/>
    <property type="project" value="UniProtKB-SubCell"/>
</dbReference>
<protein>
    <submittedName>
        <fullName evidence="11">ATP-binding cassette domain-containing protein</fullName>
    </submittedName>
</protein>
<dbReference type="Gene3D" id="3.40.50.300">
    <property type="entry name" value="P-loop containing nucleotide triphosphate hydrolases"/>
    <property type="match status" value="1"/>
</dbReference>
<dbReference type="RefSeq" id="WP_136423229.1">
    <property type="nucleotide sequence ID" value="NZ_SSSN01000003.1"/>
</dbReference>
<evidence type="ECO:0000256" key="8">
    <source>
        <dbReference type="ARBA" id="ARBA00023251"/>
    </source>
</evidence>
<reference evidence="11 12" key="1">
    <citation type="submission" date="2019-04" db="EMBL/GenBank/DDBJ databases">
        <authorList>
            <person name="Jiang L."/>
        </authorList>
    </citation>
    <scope>NUCLEOTIDE SEQUENCE [LARGE SCALE GENOMIC DNA]</scope>
    <source>
        <strain evidence="11 12">YIM 131861</strain>
    </source>
</reference>
<name>A0A4S4FZH5_9MICO</name>
<dbReference type="SUPFAM" id="SSF52540">
    <property type="entry name" value="P-loop containing nucleoside triphosphate hydrolases"/>
    <property type="match status" value="1"/>
</dbReference>
<evidence type="ECO:0000256" key="7">
    <source>
        <dbReference type="ARBA" id="ARBA00023136"/>
    </source>
</evidence>
<dbReference type="InterPro" id="IPR005894">
    <property type="entry name" value="DrrA"/>
</dbReference>
<dbReference type="OrthoDB" id="9804819at2"/>
<evidence type="ECO:0000313" key="12">
    <source>
        <dbReference type="Proteomes" id="UP000307380"/>
    </source>
</evidence>
<gene>
    <name evidence="11" type="ORF">E6C70_06185</name>
</gene>
<proteinExistence type="inferred from homology"/>
<keyword evidence="12" id="KW-1185">Reference proteome</keyword>
<evidence type="ECO:0000256" key="6">
    <source>
        <dbReference type="ARBA" id="ARBA00022967"/>
    </source>
</evidence>
<evidence type="ECO:0000256" key="1">
    <source>
        <dbReference type="ARBA" id="ARBA00004413"/>
    </source>
</evidence>
<evidence type="ECO:0000256" key="4">
    <source>
        <dbReference type="ARBA" id="ARBA00022741"/>
    </source>
</evidence>
<keyword evidence="5 11" id="KW-0067">ATP-binding</keyword>
<dbReference type="PROSITE" id="PS00211">
    <property type="entry name" value="ABC_TRANSPORTER_1"/>
    <property type="match status" value="1"/>
</dbReference>
<dbReference type="InterPro" id="IPR027417">
    <property type="entry name" value="P-loop_NTPase"/>
</dbReference>
<keyword evidence="8" id="KW-0046">Antibiotic resistance</keyword>
<dbReference type="AlphaFoldDB" id="A0A4S4FZH5"/>
<keyword evidence="7" id="KW-0472">Membrane</keyword>
<evidence type="ECO:0000313" key="11">
    <source>
        <dbReference type="EMBL" id="THG35622.1"/>
    </source>
</evidence>
<evidence type="ECO:0000259" key="10">
    <source>
        <dbReference type="PROSITE" id="PS50893"/>
    </source>
</evidence>
<keyword evidence="6" id="KW-1278">Translocase</keyword>
<dbReference type="FunFam" id="3.40.50.300:FF:000589">
    <property type="entry name" value="ABC transporter, ATP-binding subunit"/>
    <property type="match status" value="1"/>
</dbReference>
<sequence>MTNPAIDVRSLRKSFGNQHVLDGVDLAVEAGSIFALLGPNGAGKTTLINILATLTAADSGTAIVAGHDVAEDPDGVREAVSLTGQYAAVDEVLTGEENLRMLARLSGFSAEQARARATELLTRFDLTDAAARRAKSYSGGMRRRLDIALGLVADPPVLFLDEPTTGLDARSRQALWRTIRELASAGTTILLTTQYLDEADALADRIAVLDGGRIVAEGSAAQLKARIGGELVEVRSADGVLLREIPTDGSLDSLRRVLADVAADPASVAVHVVVRKPSLDDVFLTITGAAPQSTIDAEQEVAA</sequence>
<dbReference type="PROSITE" id="PS50893">
    <property type="entry name" value="ABC_TRANSPORTER_2"/>
    <property type="match status" value="1"/>
</dbReference>
<dbReference type="Pfam" id="PF00005">
    <property type="entry name" value="ABC_tran"/>
    <property type="match status" value="1"/>
</dbReference>
<dbReference type="EMBL" id="SSSN01000003">
    <property type="protein sequence ID" value="THG35622.1"/>
    <property type="molecule type" value="Genomic_DNA"/>
</dbReference>
<keyword evidence="4" id="KW-0547">Nucleotide-binding</keyword>
<feature type="domain" description="ABC transporter" evidence="10">
    <location>
        <begin position="6"/>
        <end position="236"/>
    </location>
</feature>
<dbReference type="GO" id="GO:0016887">
    <property type="term" value="F:ATP hydrolysis activity"/>
    <property type="evidence" value="ECO:0007669"/>
    <property type="project" value="InterPro"/>
</dbReference>
<dbReference type="PANTHER" id="PTHR42711">
    <property type="entry name" value="ABC TRANSPORTER ATP-BINDING PROTEIN"/>
    <property type="match status" value="1"/>
</dbReference>
<dbReference type="NCBIfam" id="TIGR01188">
    <property type="entry name" value="drrA"/>
    <property type="match status" value="1"/>
</dbReference>
<dbReference type="InterPro" id="IPR050763">
    <property type="entry name" value="ABC_transporter_ATP-binding"/>
</dbReference>
<keyword evidence="2" id="KW-0813">Transport</keyword>